<proteinExistence type="predicted"/>
<feature type="domain" description="PAS" evidence="2">
    <location>
        <begin position="238"/>
        <end position="272"/>
    </location>
</feature>
<dbReference type="RefSeq" id="WP_076560340.1">
    <property type="nucleotide sequence ID" value="NZ_FTOC01000011.1"/>
</dbReference>
<dbReference type="CDD" id="cd01949">
    <property type="entry name" value="GGDEF"/>
    <property type="match status" value="1"/>
</dbReference>
<dbReference type="PANTHER" id="PTHR45138:SF9">
    <property type="entry name" value="DIGUANYLATE CYCLASE DGCM-RELATED"/>
    <property type="match status" value="1"/>
</dbReference>
<evidence type="ECO:0000259" key="2">
    <source>
        <dbReference type="PROSITE" id="PS50112"/>
    </source>
</evidence>
<dbReference type="PROSITE" id="PS50887">
    <property type="entry name" value="GGDEF"/>
    <property type="match status" value="1"/>
</dbReference>
<feature type="transmembrane region" description="Helical" evidence="1">
    <location>
        <begin position="177"/>
        <end position="197"/>
    </location>
</feature>
<dbReference type="AlphaFoldDB" id="A0A1N7KGA8"/>
<dbReference type="Gene3D" id="3.30.450.20">
    <property type="entry name" value="PAS domain"/>
    <property type="match status" value="1"/>
</dbReference>
<keyword evidence="1" id="KW-0812">Transmembrane</keyword>
<dbReference type="OrthoDB" id="9759607at2"/>
<feature type="transmembrane region" description="Helical" evidence="1">
    <location>
        <begin position="6"/>
        <end position="26"/>
    </location>
</feature>
<dbReference type="SUPFAM" id="SSF55073">
    <property type="entry name" value="Nucleotide cyclase"/>
    <property type="match status" value="1"/>
</dbReference>
<keyword evidence="5" id="KW-1185">Reference proteome</keyword>
<feature type="transmembrane region" description="Helical" evidence="1">
    <location>
        <begin position="203"/>
        <end position="221"/>
    </location>
</feature>
<organism evidence="4 5">
    <name type="scientific">Salimicrobium flavidum</name>
    <dbReference type="NCBI Taxonomy" id="570947"/>
    <lineage>
        <taxon>Bacteria</taxon>
        <taxon>Bacillati</taxon>
        <taxon>Bacillota</taxon>
        <taxon>Bacilli</taxon>
        <taxon>Bacillales</taxon>
        <taxon>Bacillaceae</taxon>
        <taxon>Salimicrobium</taxon>
    </lineage>
</organism>
<dbReference type="GO" id="GO:0043709">
    <property type="term" value="P:cell adhesion involved in single-species biofilm formation"/>
    <property type="evidence" value="ECO:0007669"/>
    <property type="project" value="TreeGrafter"/>
</dbReference>
<accession>A0A1N7KGA8</accession>
<evidence type="ECO:0000259" key="3">
    <source>
        <dbReference type="PROSITE" id="PS50887"/>
    </source>
</evidence>
<sequence length="512" mass="58480">MNYIDPYIFLLMILGISTLFISAALLKPPRKLLRSFLALAAGLTGAFIILTVFELLNNDRATMITLRNLQQIPLIFVPLLLFGYAKELYREEGWKTIRLVAVLAVPSIIDAALLFTDSFHGWMRQSISVETVWNYTEVSVETSTLSSFLGSYSYVISLLTIFLLIRNMFDIPRQYRLTHGLSAMVMVLPLLSITVLPLLGLEIPALFALSYGSMALLLIIINKNRDFNTVWPVSRQMVIENMSEGIMLIDDGGYIVEVNRAICDIAGHSNAEELDPKDLLRREARVIFEDFPGFVRAMEQRVDTAFSAERKERYYDITVTRLKEKSLPLFLVVFKDVTDKKEIEQKLEIMASLDPLTGLMNRIAFLNEYKKIESGAERVFVLMDIDFFKKFNDRYGHVLGDEMLTYMARMLQIHFREEGEVVTRLGGEEFGILMSGNPDEVKERVDRFRESLKRESRNINDAIDGDVTVSVGIHRFRSGEAFEKVYHCADQAMYEAKHNGRDQVALSNHEVS</sequence>
<dbReference type="NCBIfam" id="TIGR00229">
    <property type="entry name" value="sensory_box"/>
    <property type="match status" value="1"/>
</dbReference>
<dbReference type="GO" id="GO:1902201">
    <property type="term" value="P:negative regulation of bacterial-type flagellum-dependent cell motility"/>
    <property type="evidence" value="ECO:0007669"/>
    <property type="project" value="TreeGrafter"/>
</dbReference>
<evidence type="ECO:0000313" key="4">
    <source>
        <dbReference type="EMBL" id="SIS60607.1"/>
    </source>
</evidence>
<dbReference type="GO" id="GO:0005886">
    <property type="term" value="C:plasma membrane"/>
    <property type="evidence" value="ECO:0007669"/>
    <property type="project" value="TreeGrafter"/>
</dbReference>
<dbReference type="STRING" id="570947.SAMN05421687_11152"/>
<evidence type="ECO:0000256" key="1">
    <source>
        <dbReference type="SAM" id="Phobius"/>
    </source>
</evidence>
<dbReference type="InterPro" id="IPR000014">
    <property type="entry name" value="PAS"/>
</dbReference>
<dbReference type="InterPro" id="IPR029787">
    <property type="entry name" value="Nucleotide_cyclase"/>
</dbReference>
<dbReference type="Proteomes" id="UP000187608">
    <property type="component" value="Unassembled WGS sequence"/>
</dbReference>
<dbReference type="InterPro" id="IPR031621">
    <property type="entry name" value="HisKA_7TM"/>
</dbReference>
<dbReference type="EMBL" id="FTOC01000011">
    <property type="protein sequence ID" value="SIS60607.1"/>
    <property type="molecule type" value="Genomic_DNA"/>
</dbReference>
<dbReference type="Pfam" id="PF13188">
    <property type="entry name" value="PAS_8"/>
    <property type="match status" value="1"/>
</dbReference>
<dbReference type="Gene3D" id="3.30.70.270">
    <property type="match status" value="1"/>
</dbReference>
<dbReference type="SMART" id="SM00267">
    <property type="entry name" value="GGDEF"/>
    <property type="match status" value="1"/>
</dbReference>
<dbReference type="InterPro" id="IPR043128">
    <property type="entry name" value="Rev_trsase/Diguanyl_cyclase"/>
</dbReference>
<dbReference type="InterPro" id="IPR050469">
    <property type="entry name" value="Diguanylate_Cyclase"/>
</dbReference>
<protein>
    <submittedName>
        <fullName evidence="4">PAS domain S-box-containing protein/diguanylate cyclase (GGDEF) domain-containing protein</fullName>
    </submittedName>
</protein>
<feature type="transmembrane region" description="Helical" evidence="1">
    <location>
        <begin position="33"/>
        <end position="56"/>
    </location>
</feature>
<dbReference type="PROSITE" id="PS50112">
    <property type="entry name" value="PAS"/>
    <property type="match status" value="1"/>
</dbReference>
<dbReference type="Pfam" id="PF00990">
    <property type="entry name" value="GGDEF"/>
    <property type="match status" value="1"/>
</dbReference>
<reference evidence="5" key="1">
    <citation type="submission" date="2017-01" db="EMBL/GenBank/DDBJ databases">
        <authorList>
            <person name="Varghese N."/>
            <person name="Submissions S."/>
        </authorList>
    </citation>
    <scope>NUCLEOTIDE SEQUENCE [LARGE SCALE GENOMIC DNA]</scope>
    <source>
        <strain evidence="5">DSM 23127</strain>
    </source>
</reference>
<dbReference type="NCBIfam" id="TIGR00254">
    <property type="entry name" value="GGDEF"/>
    <property type="match status" value="1"/>
</dbReference>
<evidence type="ECO:0000313" key="5">
    <source>
        <dbReference type="Proteomes" id="UP000187608"/>
    </source>
</evidence>
<dbReference type="InterPro" id="IPR035965">
    <property type="entry name" value="PAS-like_dom_sf"/>
</dbReference>
<feature type="domain" description="GGDEF" evidence="3">
    <location>
        <begin position="376"/>
        <end position="509"/>
    </location>
</feature>
<name>A0A1N7KGA8_9BACI</name>
<dbReference type="InterPro" id="IPR000160">
    <property type="entry name" value="GGDEF_dom"/>
</dbReference>
<dbReference type="SUPFAM" id="SSF55785">
    <property type="entry name" value="PYP-like sensor domain (PAS domain)"/>
    <property type="match status" value="1"/>
</dbReference>
<feature type="transmembrane region" description="Helical" evidence="1">
    <location>
        <begin position="97"/>
        <end position="116"/>
    </location>
</feature>
<feature type="transmembrane region" description="Helical" evidence="1">
    <location>
        <begin position="145"/>
        <end position="165"/>
    </location>
</feature>
<gene>
    <name evidence="4" type="ORF">SAMN05421687_11152</name>
</gene>
<dbReference type="Pfam" id="PF16927">
    <property type="entry name" value="HisKA_7TM"/>
    <property type="match status" value="1"/>
</dbReference>
<keyword evidence="1" id="KW-1133">Transmembrane helix</keyword>
<dbReference type="PANTHER" id="PTHR45138">
    <property type="entry name" value="REGULATORY COMPONENTS OF SENSORY TRANSDUCTION SYSTEM"/>
    <property type="match status" value="1"/>
</dbReference>
<keyword evidence="1" id="KW-0472">Membrane</keyword>
<dbReference type="GO" id="GO:0052621">
    <property type="term" value="F:diguanylate cyclase activity"/>
    <property type="evidence" value="ECO:0007669"/>
    <property type="project" value="TreeGrafter"/>
</dbReference>